<proteinExistence type="predicted"/>
<evidence type="ECO:0000313" key="2">
    <source>
        <dbReference type="Proteomes" id="UP000887159"/>
    </source>
</evidence>
<dbReference type="Proteomes" id="UP000887159">
    <property type="component" value="Unassembled WGS sequence"/>
</dbReference>
<comment type="caution">
    <text evidence="1">The sequence shown here is derived from an EMBL/GenBank/DDBJ whole genome shotgun (WGS) entry which is preliminary data.</text>
</comment>
<keyword evidence="2" id="KW-1185">Reference proteome</keyword>
<organism evidence="1 2">
    <name type="scientific">Trichonephila clavipes</name>
    <name type="common">Golden silk orbweaver</name>
    <name type="synonym">Nephila clavipes</name>
    <dbReference type="NCBI Taxonomy" id="2585209"/>
    <lineage>
        <taxon>Eukaryota</taxon>
        <taxon>Metazoa</taxon>
        <taxon>Ecdysozoa</taxon>
        <taxon>Arthropoda</taxon>
        <taxon>Chelicerata</taxon>
        <taxon>Arachnida</taxon>
        <taxon>Araneae</taxon>
        <taxon>Araneomorphae</taxon>
        <taxon>Entelegynae</taxon>
        <taxon>Araneoidea</taxon>
        <taxon>Nephilidae</taxon>
        <taxon>Trichonephila</taxon>
    </lineage>
</organism>
<dbReference type="EMBL" id="BMAU01021250">
    <property type="protein sequence ID" value="GFY05200.1"/>
    <property type="molecule type" value="Genomic_DNA"/>
</dbReference>
<evidence type="ECO:0000313" key="1">
    <source>
        <dbReference type="EMBL" id="GFY05200.1"/>
    </source>
</evidence>
<protein>
    <submittedName>
        <fullName evidence="1">Uncharacterized protein</fullName>
    </submittedName>
</protein>
<reference evidence="1" key="1">
    <citation type="submission" date="2020-08" db="EMBL/GenBank/DDBJ databases">
        <title>Multicomponent nature underlies the extraordinary mechanical properties of spider dragline silk.</title>
        <authorList>
            <person name="Kono N."/>
            <person name="Nakamura H."/>
            <person name="Mori M."/>
            <person name="Yoshida Y."/>
            <person name="Ohtoshi R."/>
            <person name="Malay A.D."/>
            <person name="Moran D.A.P."/>
            <person name="Tomita M."/>
            <person name="Numata K."/>
            <person name="Arakawa K."/>
        </authorList>
    </citation>
    <scope>NUCLEOTIDE SEQUENCE</scope>
</reference>
<sequence>MDVCKCIVPSWHGGGTLNSSRAAAPLMRWVEGKERREVPDHFQGILPQNWGEAEQKRTVSCMVLTAKANDWRKALALSRDEFYGL</sequence>
<accession>A0A8X6S5V9</accession>
<dbReference type="AlphaFoldDB" id="A0A8X6S5V9"/>
<name>A0A8X6S5V9_TRICX</name>
<gene>
    <name evidence="1" type="primary">NCL1_36380</name>
    <name evidence="1" type="ORF">TNCV_2206461</name>
</gene>